<dbReference type="PROSITE" id="PS51194">
    <property type="entry name" value="HELICASE_CTER"/>
    <property type="match status" value="1"/>
</dbReference>
<dbReference type="Proteomes" id="UP000028042">
    <property type="component" value="Unassembled WGS sequence"/>
</dbReference>
<evidence type="ECO:0000259" key="5">
    <source>
        <dbReference type="PROSITE" id="PS51194"/>
    </source>
</evidence>
<dbReference type="GeneID" id="93072420"/>
<feature type="domain" description="Helicase C-terminal" evidence="5">
    <location>
        <begin position="922"/>
        <end position="1082"/>
    </location>
</feature>
<organism evidence="6 9">
    <name type="scientific">Clostridium pasteurianum DSM 525 = ATCC 6013</name>
    <dbReference type="NCBI Taxonomy" id="1262449"/>
    <lineage>
        <taxon>Bacteria</taxon>
        <taxon>Bacillati</taxon>
        <taxon>Bacillota</taxon>
        <taxon>Clostridia</taxon>
        <taxon>Eubacteriales</taxon>
        <taxon>Clostridiaceae</taxon>
        <taxon>Clostridium</taxon>
    </lineage>
</organism>
<evidence type="ECO:0000259" key="3">
    <source>
        <dbReference type="PROSITE" id="PS50966"/>
    </source>
</evidence>
<dbReference type="PROSITE" id="PS50966">
    <property type="entry name" value="ZF_SWIM"/>
    <property type="match status" value="1"/>
</dbReference>
<evidence type="ECO:0000313" key="7">
    <source>
        <dbReference type="EMBL" id="KRU13735.1"/>
    </source>
</evidence>
<dbReference type="InterPro" id="IPR027417">
    <property type="entry name" value="P-loop_NTPase"/>
</dbReference>
<dbReference type="Pfam" id="PF00271">
    <property type="entry name" value="Helicase_C"/>
    <property type="match status" value="1"/>
</dbReference>
<dbReference type="GO" id="GO:0008270">
    <property type="term" value="F:zinc ion binding"/>
    <property type="evidence" value="ECO:0007669"/>
    <property type="project" value="UniProtKB-KW"/>
</dbReference>
<keyword evidence="6" id="KW-0067">ATP-binding</keyword>
<dbReference type="SMART" id="SM00490">
    <property type="entry name" value="HELICc"/>
    <property type="match status" value="1"/>
</dbReference>
<dbReference type="GO" id="GO:0016787">
    <property type="term" value="F:hydrolase activity"/>
    <property type="evidence" value="ECO:0007669"/>
    <property type="project" value="UniProtKB-KW"/>
</dbReference>
<dbReference type="SUPFAM" id="SSF52540">
    <property type="entry name" value="P-loop containing nucleoside triphosphate hydrolases"/>
    <property type="match status" value="2"/>
</dbReference>
<dbReference type="InterPro" id="IPR049730">
    <property type="entry name" value="SNF2/RAD54-like_C"/>
</dbReference>
<feature type="domain" description="SWIM-type" evidence="3">
    <location>
        <begin position="63"/>
        <end position="104"/>
    </location>
</feature>
<dbReference type="AlphaFoldDB" id="A0A0H3IZ09"/>
<dbReference type="GO" id="GO:0005524">
    <property type="term" value="F:ATP binding"/>
    <property type="evidence" value="ECO:0007669"/>
    <property type="project" value="InterPro"/>
</dbReference>
<dbReference type="InterPro" id="IPR007527">
    <property type="entry name" value="Znf_SWIM"/>
</dbReference>
<reference evidence="7 8" key="3">
    <citation type="journal article" name="Genome Announc.">
        <title>Improved Draft Genome Sequence of Clostridium pasteurianum Strain ATCC 6013 (DSM 525) Using a Hybrid Next-Generation Sequencing Approach.</title>
        <authorList>
            <person name="Pyne M.E."/>
            <person name="Utturkar S."/>
            <person name="Brown S.D."/>
            <person name="Moo-Young M."/>
            <person name="Chung D.A."/>
            <person name="Chou C.P."/>
        </authorList>
    </citation>
    <scope>NUCLEOTIDE SEQUENCE [LARGE SCALE GENOMIC DNA]</scope>
    <source>
        <strain evidence="7 8">ATCC 6013</strain>
    </source>
</reference>
<dbReference type="KEGG" id="cpae:CPAST_c01640"/>
<protein>
    <submittedName>
        <fullName evidence="6">Helicase, SNF2/RAD54 family protein</fullName>
    </submittedName>
    <submittedName>
        <fullName evidence="7">SNF2 helicase associated domain protein</fullName>
    </submittedName>
</protein>
<keyword evidence="2" id="KW-0863">Zinc-finger</keyword>
<keyword evidence="2" id="KW-0479">Metal-binding</keyword>
<dbReference type="GO" id="GO:0004386">
    <property type="term" value="F:helicase activity"/>
    <property type="evidence" value="ECO:0007669"/>
    <property type="project" value="UniProtKB-KW"/>
</dbReference>
<gene>
    <name evidence="6" type="ORF">CLPA_c01640</name>
    <name evidence="7" type="ORF">CP6013_02983</name>
</gene>
<dbReference type="InterPro" id="IPR013663">
    <property type="entry name" value="Helicase_SWF/SNF/SWI_bac"/>
</dbReference>
<name>A0A0H3IZ09_CLOPA</name>
<dbReference type="eggNOG" id="COG0553">
    <property type="taxonomic scope" value="Bacteria"/>
</dbReference>
<evidence type="ECO:0000256" key="1">
    <source>
        <dbReference type="ARBA" id="ARBA00022801"/>
    </source>
</evidence>
<dbReference type="CDD" id="cd18793">
    <property type="entry name" value="SF2_C_SNF"/>
    <property type="match status" value="1"/>
</dbReference>
<evidence type="ECO:0000256" key="2">
    <source>
        <dbReference type="PROSITE-ProRule" id="PRU00325"/>
    </source>
</evidence>
<sequence>MFDIKEETVKYWVDDLVYKKAEDYYKNDKVKSINVTKNYNKSLNINETKIESVVMGEDKKFSNEILFNDKTGVNSVKCECREFHNYNLNDRICPHLAAAMFKYIRDKSSITGHINSIRTKLLIDQIKNGMISVETNKKKLSLEIKLEITPWSEKGSNLQLKIGEDRLYVVRNMREFISAYIGKGENIEFGKGFTFDSNIHYFDEEDKKIIDIIEEIYEDDKRNLQMEYSYYNNSNRILVGKRAHLTDIKVKRFLDIIENREINVILKGEEYKNVKVIQKDIPLEFELLHNNNEIELIQKGSIPSPVTINGEYFFYEGFIYKVEEKKRNLYIPFYNTFLKEKKNVIKFDLEDSEKIASYVIPGLEKITDNVVIDTSLQEKFYKEPLNVKVYLDRSNDMVMAKIKFCYGNIIINPLSKDSGRLKNSILIRDVETELSIIKLFKSYKFQKYGDEFINNEEEQIVDFLNDGVKELQDFCEIYYSNSFKNFKIYGTSYYSGGIKLNENDLLEFNFEIEGVEKSELKNIFEALRQKKKYYRLKKGGFVPLESEEIKNIGNMIDFLDIKDSQLQKDKIIIPKYNSMYIDENIKLHNMDYIKRDNKFTQLINSIKYVKDIDFFVPKELERIMRKYQKFGFKWLKSLARCGFGGILADEMGLGKTLQVISFLASEKKSGNNIPSIVICPTSLVYNWLSEIQRFYPDLKVLVISGSREERKNSIENYKGHDILITSYPLIRRDIEYYHSIDFKYCILDEAQQIKNPNSINAKSVKEIKAENYFALTGTPIENSLTELWSIFDFIMPGYLMSHTKFIKKYEAPIVKGNDKNSLGELNKHIRPFILRRLKSEVIKELPPKIEHKITVEMAEEQKKVYAAYLQNAKEQIDSNIKEKGFNKSKLMILSILTRLRQICCDPSIFIENYKGDSGKLAALDNIIDNSINSGHRILLFSQFTSVLKNIGTFLSEKNVEYMYLDGQTKMEERGHMVNEFNKGKGDIFLISLKAGGTGLNLTGADVVIHYDPWWNPAVEQQASDRAHRIGQKKTVEIIKLIAMGTIEEKIYDLQEKKRDIIKSVMDSENSEETIISKMSEEEIRELLTS</sequence>
<evidence type="ECO:0000313" key="9">
    <source>
        <dbReference type="Proteomes" id="UP000030905"/>
    </source>
</evidence>
<evidence type="ECO:0000313" key="6">
    <source>
        <dbReference type="EMBL" id="AJA50252.1"/>
    </source>
</evidence>
<dbReference type="InterPro" id="IPR000330">
    <property type="entry name" value="SNF2_N"/>
</dbReference>
<reference evidence="7" key="2">
    <citation type="submission" date="2015-10" db="EMBL/GenBank/DDBJ databases">
        <title>Improved Draft Genome Sequence of Clostridium pasteurianum Strain ATCC 6013 (DSM 525) Using a Hybrid Next-Generation Sequencing Approach.</title>
        <authorList>
            <person name="Pyne M.E."/>
            <person name="Utturkar S.M."/>
            <person name="Brown S.D."/>
            <person name="Moo-Young M."/>
            <person name="Chung D.A."/>
            <person name="Chou P.C."/>
        </authorList>
    </citation>
    <scope>NUCLEOTIDE SEQUENCE</scope>
    <source>
        <strain evidence="7">ATCC 6013</strain>
    </source>
</reference>
<dbReference type="Pfam" id="PF08455">
    <property type="entry name" value="SNF2_assoc"/>
    <property type="match status" value="1"/>
</dbReference>
<keyword evidence="1" id="KW-0378">Hydrolase</keyword>
<dbReference type="EMBL" id="CP009268">
    <property type="protein sequence ID" value="AJA50252.1"/>
    <property type="molecule type" value="Genomic_DNA"/>
</dbReference>
<dbReference type="Gene3D" id="3.40.50.300">
    <property type="entry name" value="P-loop containing nucleotide triphosphate hydrolases"/>
    <property type="match status" value="1"/>
</dbReference>
<dbReference type="PROSITE" id="PS51192">
    <property type="entry name" value="HELICASE_ATP_BIND_1"/>
    <property type="match status" value="1"/>
</dbReference>
<keyword evidence="9" id="KW-1185">Reference proteome</keyword>
<keyword evidence="6" id="KW-0347">Helicase</keyword>
<proteinExistence type="predicted"/>
<dbReference type="PATRIC" id="fig|1262449.3.peg.53"/>
<dbReference type="Gene3D" id="3.40.50.10810">
    <property type="entry name" value="Tandem AAA-ATPase domain"/>
    <property type="match status" value="1"/>
</dbReference>
<dbReference type="FunFam" id="3.40.50.300:FF:000533">
    <property type="entry name" value="Helicase, Snf2 family"/>
    <property type="match status" value="1"/>
</dbReference>
<evidence type="ECO:0000259" key="4">
    <source>
        <dbReference type="PROSITE" id="PS51192"/>
    </source>
</evidence>
<dbReference type="PANTHER" id="PTHR10799">
    <property type="entry name" value="SNF2/RAD54 HELICASE FAMILY"/>
    <property type="match status" value="1"/>
</dbReference>
<dbReference type="EMBL" id="JPGY02000001">
    <property type="protein sequence ID" value="KRU13735.1"/>
    <property type="molecule type" value="Genomic_DNA"/>
</dbReference>
<keyword evidence="2" id="KW-0862">Zinc</keyword>
<dbReference type="InterPro" id="IPR014001">
    <property type="entry name" value="Helicase_ATP-bd"/>
</dbReference>
<accession>A0A0H3IZ09</accession>
<dbReference type="SMART" id="SM00487">
    <property type="entry name" value="DEXDc"/>
    <property type="match status" value="1"/>
</dbReference>
<dbReference type="CDD" id="cd18012">
    <property type="entry name" value="DEXQc_arch_SWI2_SNF2"/>
    <property type="match status" value="1"/>
</dbReference>
<dbReference type="KEGG" id="cpat:CLPA_c01640"/>
<dbReference type="FunFam" id="3.40.50.10810:FF:000054">
    <property type="entry name" value="Helicase, Snf2 family"/>
    <property type="match status" value="1"/>
</dbReference>
<keyword evidence="6" id="KW-0547">Nucleotide-binding</keyword>
<dbReference type="InterPro" id="IPR038718">
    <property type="entry name" value="SNF2-like_sf"/>
</dbReference>
<dbReference type="RefSeq" id="WP_003440427.1">
    <property type="nucleotide sequence ID" value="NZ_ANZB01000001.1"/>
</dbReference>
<feature type="domain" description="Helicase ATP-binding" evidence="4">
    <location>
        <begin position="636"/>
        <end position="797"/>
    </location>
</feature>
<evidence type="ECO:0000313" key="8">
    <source>
        <dbReference type="Proteomes" id="UP000028042"/>
    </source>
</evidence>
<reference evidence="6 9" key="1">
    <citation type="journal article" date="2015" name="Genome Announc.">
        <title>Complete Genome Sequence of the Nitrogen-Fixing and Solvent-Producing Clostridium pasteurianum DSM 525.</title>
        <authorList>
            <person name="Poehlein A."/>
            <person name="Grosse-Honebrink A."/>
            <person name="Zhang Y."/>
            <person name="Minton N.P."/>
            <person name="Daniel R."/>
        </authorList>
    </citation>
    <scope>NUCLEOTIDE SEQUENCE [LARGE SCALE GENOMIC DNA]</scope>
    <source>
        <strain evidence="6">DSM 525</strain>
        <strain evidence="9">DSM 525 / ATCC 6013</strain>
    </source>
</reference>
<dbReference type="Pfam" id="PF00176">
    <property type="entry name" value="SNF2-rel_dom"/>
    <property type="match status" value="1"/>
</dbReference>
<dbReference type="Proteomes" id="UP000030905">
    <property type="component" value="Chromosome"/>
</dbReference>
<dbReference type="InterPro" id="IPR001650">
    <property type="entry name" value="Helicase_C-like"/>
</dbReference>